<accession>A0ABX1L8X2</accession>
<dbReference type="Proteomes" id="UP000707477">
    <property type="component" value="Unassembled WGS sequence"/>
</dbReference>
<organism evidence="3 4">
    <name type="scientific">Levilactobacillus tujiorum</name>
    <dbReference type="NCBI Taxonomy" id="2912243"/>
    <lineage>
        <taxon>Bacteria</taxon>
        <taxon>Bacillati</taxon>
        <taxon>Bacillota</taxon>
        <taxon>Bacilli</taxon>
        <taxon>Lactobacillales</taxon>
        <taxon>Lactobacillaceae</taxon>
        <taxon>Levilactobacillus</taxon>
    </lineage>
</organism>
<keyword evidence="2" id="KW-0472">Membrane</keyword>
<name>A0ABX1L8X2_9LACO</name>
<proteinExistence type="predicted"/>
<keyword evidence="2" id="KW-0812">Transmembrane</keyword>
<evidence type="ECO:0000256" key="2">
    <source>
        <dbReference type="SAM" id="Phobius"/>
    </source>
</evidence>
<protein>
    <submittedName>
        <fullName evidence="3">Uncharacterized protein</fullName>
    </submittedName>
</protein>
<reference evidence="3 4" key="1">
    <citation type="submission" date="2020-03" db="EMBL/GenBank/DDBJ databases">
        <authorList>
            <person name="Zhang Z."/>
            <person name="Guo Z."/>
            <person name="Hou Q."/>
            <person name="Shen X."/>
        </authorList>
    </citation>
    <scope>NUCLEOTIDE SEQUENCE [LARGE SCALE GENOMIC DNA]</scope>
    <source>
        <strain evidence="3 4">HBUAS51329</strain>
    </source>
</reference>
<feature type="region of interest" description="Disordered" evidence="1">
    <location>
        <begin position="57"/>
        <end position="86"/>
    </location>
</feature>
<feature type="transmembrane region" description="Helical" evidence="2">
    <location>
        <begin position="12"/>
        <end position="33"/>
    </location>
</feature>
<comment type="caution">
    <text evidence="3">The sequence shown here is derived from an EMBL/GenBank/DDBJ whole genome shotgun (WGS) entry which is preliminary data.</text>
</comment>
<feature type="compositionally biased region" description="Polar residues" evidence="1">
    <location>
        <begin position="57"/>
        <end position="68"/>
    </location>
</feature>
<sequence>MEKDDPQFTRQGFLTLWALVFLVNVSLILGLVLTSQAAKQQSTLELIQSYNRSTSQIERALRSGQQPSKRARRTLKPGDSPQRLLE</sequence>
<dbReference type="RefSeq" id="WP_168850204.1">
    <property type="nucleotide sequence ID" value="NZ_JAAVSD010000027.1"/>
</dbReference>
<evidence type="ECO:0000256" key="1">
    <source>
        <dbReference type="SAM" id="MobiDB-lite"/>
    </source>
</evidence>
<evidence type="ECO:0000313" key="3">
    <source>
        <dbReference type="EMBL" id="NLR30337.1"/>
    </source>
</evidence>
<keyword evidence="4" id="KW-1185">Reference proteome</keyword>
<gene>
    <name evidence="3" type="ORF">HEQ44_09060</name>
</gene>
<evidence type="ECO:0000313" key="4">
    <source>
        <dbReference type="Proteomes" id="UP000707477"/>
    </source>
</evidence>
<keyword evidence="2" id="KW-1133">Transmembrane helix</keyword>
<dbReference type="EMBL" id="JAAVSD010000027">
    <property type="protein sequence ID" value="NLR30337.1"/>
    <property type="molecule type" value="Genomic_DNA"/>
</dbReference>